<dbReference type="SMART" id="SM00824">
    <property type="entry name" value="PKS_TE"/>
    <property type="match status" value="1"/>
</dbReference>
<dbReference type="InterPro" id="IPR001031">
    <property type="entry name" value="Thioesterase"/>
</dbReference>
<dbReference type="GO" id="GO:0016787">
    <property type="term" value="F:hydrolase activity"/>
    <property type="evidence" value="ECO:0007669"/>
    <property type="project" value="UniProtKB-KW"/>
</dbReference>
<dbReference type="InterPro" id="IPR012223">
    <property type="entry name" value="TEII"/>
</dbReference>
<dbReference type="Proteomes" id="UP001552479">
    <property type="component" value="Unassembled WGS sequence"/>
</dbReference>
<comment type="caution">
    <text evidence="4">The sequence shown here is derived from an EMBL/GenBank/DDBJ whole genome shotgun (WGS) entry which is preliminary data.</text>
</comment>
<keyword evidence="2 4" id="KW-0378">Hydrolase</keyword>
<keyword evidence="5" id="KW-1185">Reference proteome</keyword>
<dbReference type="EMBL" id="JBFASG010000001">
    <property type="protein sequence ID" value="MEV4921514.1"/>
    <property type="molecule type" value="Genomic_DNA"/>
</dbReference>
<reference evidence="4 5" key="1">
    <citation type="submission" date="2024-06" db="EMBL/GenBank/DDBJ databases">
        <title>The Natural Products Discovery Center: Release of the First 8490 Sequenced Strains for Exploring Actinobacteria Biosynthetic Diversity.</title>
        <authorList>
            <person name="Kalkreuter E."/>
            <person name="Kautsar S.A."/>
            <person name="Yang D."/>
            <person name="Bader C.D."/>
            <person name="Teijaro C.N."/>
            <person name="Fluegel L."/>
            <person name="Davis C.M."/>
            <person name="Simpson J.R."/>
            <person name="Lauterbach L."/>
            <person name="Steele A.D."/>
            <person name="Gui C."/>
            <person name="Meng S."/>
            <person name="Li G."/>
            <person name="Viehrig K."/>
            <person name="Ye F."/>
            <person name="Su P."/>
            <person name="Kiefer A.F."/>
            <person name="Nichols A."/>
            <person name="Cepeda A.J."/>
            <person name="Yan W."/>
            <person name="Fan B."/>
            <person name="Jiang Y."/>
            <person name="Adhikari A."/>
            <person name="Zheng C.-J."/>
            <person name="Schuster L."/>
            <person name="Cowan T.M."/>
            <person name="Smanski M.J."/>
            <person name="Chevrette M.G."/>
            <person name="De Carvalho L.P.S."/>
            <person name="Shen B."/>
        </authorList>
    </citation>
    <scope>NUCLEOTIDE SEQUENCE [LARGE SCALE GENOMIC DNA]</scope>
    <source>
        <strain evidence="4 5">NPDC053791</strain>
    </source>
</reference>
<evidence type="ECO:0000313" key="4">
    <source>
        <dbReference type="EMBL" id="MEV4921514.1"/>
    </source>
</evidence>
<proteinExistence type="inferred from homology"/>
<dbReference type="Gene3D" id="3.40.50.1820">
    <property type="entry name" value="alpha/beta hydrolase"/>
    <property type="match status" value="1"/>
</dbReference>
<dbReference type="Pfam" id="PF00975">
    <property type="entry name" value="Thioesterase"/>
    <property type="match status" value="1"/>
</dbReference>
<comment type="similarity">
    <text evidence="1">Belongs to the thioesterase family.</text>
</comment>
<dbReference type="SUPFAM" id="SSF53474">
    <property type="entry name" value="alpha/beta-Hydrolases"/>
    <property type="match status" value="1"/>
</dbReference>
<evidence type="ECO:0000256" key="1">
    <source>
        <dbReference type="ARBA" id="ARBA00007169"/>
    </source>
</evidence>
<evidence type="ECO:0000256" key="2">
    <source>
        <dbReference type="ARBA" id="ARBA00022801"/>
    </source>
</evidence>
<accession>A0ABV3IM24</accession>
<dbReference type="InterPro" id="IPR029058">
    <property type="entry name" value="AB_hydrolase_fold"/>
</dbReference>
<evidence type="ECO:0000313" key="5">
    <source>
        <dbReference type="Proteomes" id="UP001552479"/>
    </source>
</evidence>
<name>A0ABV3IM24_9ACTN</name>
<evidence type="ECO:0000259" key="3">
    <source>
        <dbReference type="SMART" id="SM00824"/>
    </source>
</evidence>
<gene>
    <name evidence="4" type="ORF">AB0L03_01440</name>
</gene>
<dbReference type="RefSeq" id="WP_366086388.1">
    <property type="nucleotide sequence ID" value="NZ_JBFASG010000001.1"/>
</dbReference>
<sequence length="255" mass="28372">MNTPLTEDNGLWIRRFHPRPDSRVRLVCLPHAGGSASFYFPVSRAMPDSVDVLCVQYPGRQDRRTEPLLDSVQALADKVYEALLPWTDRPIALFGHSMGASLAFEIARRLERERGIVPAALFASGRRAPSTHRDETVHLRDDDGLVAEMRGLSGTNPQLLGDEEVLRMILPAIRADYRAAETYRWNPGPPLHCPVTTFVGDDDPKVTLEEAAAWSAHTEGPFTQKVFPGGHFFLADHQTEIVRLMAGQLETPARA</sequence>
<feature type="domain" description="Thioesterase TesA-like" evidence="3">
    <location>
        <begin position="27"/>
        <end position="249"/>
    </location>
</feature>
<protein>
    <submittedName>
        <fullName evidence="4">Alpha/beta fold hydrolase</fullName>
    </submittedName>
</protein>
<dbReference type="PANTHER" id="PTHR11487:SF0">
    <property type="entry name" value="S-ACYL FATTY ACID SYNTHASE THIOESTERASE, MEDIUM CHAIN"/>
    <property type="match status" value="1"/>
</dbReference>
<dbReference type="InterPro" id="IPR020802">
    <property type="entry name" value="TesA-like"/>
</dbReference>
<organism evidence="4 5">
    <name type="scientific">Streptomyces roseoverticillatus</name>
    <dbReference type="NCBI Taxonomy" id="66429"/>
    <lineage>
        <taxon>Bacteria</taxon>
        <taxon>Bacillati</taxon>
        <taxon>Actinomycetota</taxon>
        <taxon>Actinomycetes</taxon>
        <taxon>Kitasatosporales</taxon>
        <taxon>Streptomycetaceae</taxon>
        <taxon>Streptomyces</taxon>
    </lineage>
</organism>
<dbReference type="PANTHER" id="PTHR11487">
    <property type="entry name" value="THIOESTERASE"/>
    <property type="match status" value="1"/>
</dbReference>